<keyword evidence="5 6" id="KW-0472">Membrane</keyword>
<organism evidence="7 8">
    <name type="scientific">Sphaerisporangium corydalis</name>
    <dbReference type="NCBI Taxonomy" id="1441875"/>
    <lineage>
        <taxon>Bacteria</taxon>
        <taxon>Bacillati</taxon>
        <taxon>Actinomycetota</taxon>
        <taxon>Actinomycetes</taxon>
        <taxon>Streptosporangiales</taxon>
        <taxon>Streptosporangiaceae</taxon>
        <taxon>Sphaerisporangium</taxon>
    </lineage>
</organism>
<proteinExistence type="predicted"/>
<keyword evidence="4 6" id="KW-1133">Transmembrane helix</keyword>
<dbReference type="PANTHER" id="PTHR23513:SF11">
    <property type="entry name" value="STAPHYLOFERRIN A TRANSPORTER"/>
    <property type="match status" value="1"/>
</dbReference>
<evidence type="ECO:0000256" key="3">
    <source>
        <dbReference type="ARBA" id="ARBA00022692"/>
    </source>
</evidence>
<feature type="transmembrane region" description="Helical" evidence="6">
    <location>
        <begin position="285"/>
        <end position="302"/>
    </location>
</feature>
<protein>
    <submittedName>
        <fullName evidence="7">MFS transporter</fullName>
    </submittedName>
</protein>
<feature type="transmembrane region" description="Helical" evidence="6">
    <location>
        <begin position="142"/>
        <end position="166"/>
    </location>
</feature>
<feature type="transmembrane region" description="Helical" evidence="6">
    <location>
        <begin position="254"/>
        <end position="278"/>
    </location>
</feature>
<feature type="transmembrane region" description="Helical" evidence="6">
    <location>
        <begin position="49"/>
        <end position="71"/>
    </location>
</feature>
<dbReference type="Pfam" id="PF07690">
    <property type="entry name" value="MFS_1"/>
    <property type="match status" value="1"/>
</dbReference>
<evidence type="ECO:0000313" key="8">
    <source>
        <dbReference type="Proteomes" id="UP001595891"/>
    </source>
</evidence>
<comment type="subcellular location">
    <subcellularLocation>
        <location evidence="1">Cell membrane</location>
        <topology evidence="1">Multi-pass membrane protein</topology>
    </subcellularLocation>
</comment>
<dbReference type="InterPro" id="IPR036259">
    <property type="entry name" value="MFS_trans_sf"/>
</dbReference>
<dbReference type="CDD" id="cd06173">
    <property type="entry name" value="MFS_MefA_like"/>
    <property type="match status" value="1"/>
</dbReference>
<evidence type="ECO:0000256" key="4">
    <source>
        <dbReference type="ARBA" id="ARBA00022989"/>
    </source>
</evidence>
<dbReference type="SUPFAM" id="SSF103473">
    <property type="entry name" value="MFS general substrate transporter"/>
    <property type="match status" value="1"/>
</dbReference>
<gene>
    <name evidence="7" type="ORF">ACFO8L_38315</name>
</gene>
<feature type="transmembrane region" description="Helical" evidence="6">
    <location>
        <begin position="214"/>
        <end position="234"/>
    </location>
</feature>
<dbReference type="Gene3D" id="1.20.1250.20">
    <property type="entry name" value="MFS general substrate transporter like domains"/>
    <property type="match status" value="1"/>
</dbReference>
<feature type="transmembrane region" description="Helical" evidence="6">
    <location>
        <begin position="78"/>
        <end position="99"/>
    </location>
</feature>
<keyword evidence="2" id="KW-1003">Cell membrane</keyword>
<keyword evidence="3 6" id="KW-0812">Transmembrane</keyword>
<evidence type="ECO:0000256" key="5">
    <source>
        <dbReference type="ARBA" id="ARBA00023136"/>
    </source>
</evidence>
<dbReference type="PANTHER" id="PTHR23513">
    <property type="entry name" value="INTEGRAL MEMBRANE EFFLUX PROTEIN-RELATED"/>
    <property type="match status" value="1"/>
</dbReference>
<sequence length="406" mass="41446">MRSTGLRSLLAPPFGGFFLGRLISLLGSSMIPVALALAVLNASGRPTDLGIVLAGQIIPQLALLLIGGAVGDRFSRRTVLVVVNLGSGLTQGGVAALLLTGHYSLPLVAALSAANGAVGAFTSPALRGVVPELVATGDLQRANSLLAATQNAAGILGPTVAGLLVVGVGGGWAIALDALSFVIAALLFARLPMAAPVPPGVQGLLADIGQGWRAFRAIPWVFTMALSFCALNLVNVGPWQILGPVLTTEHNGEAAWGIVLSFRAAGLLIMSVLMYRLILRYPLRGGNLIGVLGALPLLALGFGASAPWLVACAFVGALGLTVAGIAWDTSLQQHVPRDMLSRITSFDDLLSYAAIPAGQLLAGPAASQFGGRNVALYCGIGYALATLAPLAARPVRDLRSVTEPAV</sequence>
<feature type="transmembrane region" description="Helical" evidence="6">
    <location>
        <begin position="21"/>
        <end position="43"/>
    </location>
</feature>
<evidence type="ECO:0000256" key="1">
    <source>
        <dbReference type="ARBA" id="ARBA00004651"/>
    </source>
</evidence>
<dbReference type="InterPro" id="IPR011701">
    <property type="entry name" value="MFS"/>
</dbReference>
<reference evidence="8" key="1">
    <citation type="journal article" date="2019" name="Int. J. Syst. Evol. Microbiol.">
        <title>The Global Catalogue of Microorganisms (GCM) 10K type strain sequencing project: providing services to taxonomists for standard genome sequencing and annotation.</title>
        <authorList>
            <consortium name="The Broad Institute Genomics Platform"/>
            <consortium name="The Broad Institute Genome Sequencing Center for Infectious Disease"/>
            <person name="Wu L."/>
            <person name="Ma J."/>
        </authorList>
    </citation>
    <scope>NUCLEOTIDE SEQUENCE [LARGE SCALE GENOMIC DNA]</scope>
    <source>
        <strain evidence="8">CCUG 49560</strain>
    </source>
</reference>
<comment type="caution">
    <text evidence="7">The sequence shown here is derived from an EMBL/GenBank/DDBJ whole genome shotgun (WGS) entry which is preliminary data.</text>
</comment>
<evidence type="ECO:0000313" key="7">
    <source>
        <dbReference type="EMBL" id="MFC4591994.1"/>
    </source>
</evidence>
<dbReference type="RefSeq" id="WP_262846540.1">
    <property type="nucleotide sequence ID" value="NZ_JANZYP010000048.1"/>
</dbReference>
<keyword evidence="8" id="KW-1185">Reference proteome</keyword>
<dbReference type="EMBL" id="JBHSFN010000040">
    <property type="protein sequence ID" value="MFC4591994.1"/>
    <property type="molecule type" value="Genomic_DNA"/>
</dbReference>
<name>A0ABV9ET28_9ACTN</name>
<evidence type="ECO:0000256" key="2">
    <source>
        <dbReference type="ARBA" id="ARBA00022475"/>
    </source>
</evidence>
<accession>A0ABV9ET28</accession>
<dbReference type="Proteomes" id="UP001595891">
    <property type="component" value="Unassembled WGS sequence"/>
</dbReference>
<evidence type="ECO:0000256" key="6">
    <source>
        <dbReference type="SAM" id="Phobius"/>
    </source>
</evidence>